<sequence length="366" mass="41150">MRSFAVCTAAVVSVLLSTTLAQTFTACNYREKKGCPNNPALGGNATFNFNATMNEQIWRKKNQGLTEKGLEGTTFTIERSGDSPKMDSTFYMLFGRVEVVMRAANGTGIVSSIMLQSESLDEIDWEFLGDQDEAMTAYFGRGDREKSDGYTPGEEFPMKSPQADFHNYTLDWTKERIQWWLDDKMVRELKYEDAKGGKRYPQTPMNVRIGPWAGGDKDNNAPGVVEWAKGETDFSKGPFSMTVKTVYVEDYTKNAKEYSFADMDDSGDWRKVKVIEGESEALAQVNNKTTKDRWNGLSHGAKIGIAAGVLGFVVIAALIGLLYFFRQRRQGRKEWAAQQAQQDKEASELLQFQQGQRSGKFGYNRV</sequence>
<evidence type="ECO:0000256" key="5">
    <source>
        <dbReference type="ARBA" id="ARBA00022679"/>
    </source>
</evidence>
<dbReference type="CDD" id="cd12087">
    <property type="entry name" value="TM_EGFR-like"/>
    <property type="match status" value="1"/>
</dbReference>
<evidence type="ECO:0000256" key="6">
    <source>
        <dbReference type="ARBA" id="ARBA00022729"/>
    </source>
</evidence>
<evidence type="ECO:0000256" key="4">
    <source>
        <dbReference type="ARBA" id="ARBA00022676"/>
    </source>
</evidence>
<proteinExistence type="inferred from homology"/>
<evidence type="ECO:0000256" key="11">
    <source>
        <dbReference type="ARBA" id="ARBA00023316"/>
    </source>
</evidence>
<dbReference type="GO" id="GO:0005975">
    <property type="term" value="P:carbohydrate metabolic process"/>
    <property type="evidence" value="ECO:0007669"/>
    <property type="project" value="InterPro"/>
</dbReference>
<evidence type="ECO:0000256" key="12">
    <source>
        <dbReference type="ARBA" id="ARBA00038074"/>
    </source>
</evidence>
<feature type="transmembrane region" description="Helical" evidence="13">
    <location>
        <begin position="303"/>
        <end position="325"/>
    </location>
</feature>
<comment type="similarity">
    <text evidence="12">Belongs to the glycosyl hydrolase 16 family. CRH1 subfamily.</text>
</comment>
<feature type="domain" description="GH16" evidence="15">
    <location>
        <begin position="30"/>
        <end position="254"/>
    </location>
</feature>
<keyword evidence="5" id="KW-0808">Transferase</keyword>
<gene>
    <name evidence="16" type="ORF">BDV95DRAFT_500261</name>
</gene>
<dbReference type="EMBL" id="JAADJZ010000018">
    <property type="protein sequence ID" value="KAF2868545.1"/>
    <property type="molecule type" value="Genomic_DNA"/>
</dbReference>
<dbReference type="InterPro" id="IPR000757">
    <property type="entry name" value="Beta-glucanase-like"/>
</dbReference>
<reference evidence="16 17" key="1">
    <citation type="submission" date="2020-01" db="EMBL/GenBank/DDBJ databases">
        <authorList>
            <consortium name="DOE Joint Genome Institute"/>
            <person name="Haridas S."/>
            <person name="Albert R."/>
            <person name="Binder M."/>
            <person name="Bloem J."/>
            <person name="Labutti K."/>
            <person name="Salamov A."/>
            <person name="Andreopoulos B."/>
            <person name="Baker S.E."/>
            <person name="Barry K."/>
            <person name="Bills G."/>
            <person name="Bluhm B.H."/>
            <person name="Cannon C."/>
            <person name="Castanera R."/>
            <person name="Culley D.E."/>
            <person name="Daum C."/>
            <person name="Ezra D."/>
            <person name="Gonzalez J.B."/>
            <person name="Henrissat B."/>
            <person name="Kuo A."/>
            <person name="Liang C."/>
            <person name="Lipzen A."/>
            <person name="Lutzoni F."/>
            <person name="Magnuson J."/>
            <person name="Mondo S."/>
            <person name="Nolan M."/>
            <person name="Ohm R."/>
            <person name="Pangilinan J."/>
            <person name="Park H.-J.H."/>
            <person name="Ramirez L."/>
            <person name="Alfaro M."/>
            <person name="Sun H."/>
            <person name="Tritt A."/>
            <person name="Yoshinaga Y."/>
            <person name="Zwiers L.-H.L."/>
            <person name="Turgeon B.G."/>
            <person name="Goodwin S.B."/>
            <person name="Spatafora J.W."/>
            <person name="Crous P.W."/>
            <person name="Grigoriev I.V."/>
        </authorList>
    </citation>
    <scope>NUCLEOTIDE SEQUENCE [LARGE SCALE GENOMIC DNA]</scope>
    <source>
        <strain evidence="16 17">CBS 611.86</strain>
    </source>
</reference>
<keyword evidence="16" id="KW-0430">Lectin</keyword>
<evidence type="ECO:0000256" key="2">
    <source>
        <dbReference type="ARBA" id="ARBA00004370"/>
    </source>
</evidence>
<evidence type="ECO:0000313" key="17">
    <source>
        <dbReference type="Proteomes" id="UP000481861"/>
    </source>
</evidence>
<dbReference type="GO" id="GO:0008843">
    <property type="term" value="F:endochitinase activity"/>
    <property type="evidence" value="ECO:0007669"/>
    <property type="project" value="UniProtKB-EC"/>
</dbReference>
<dbReference type="PANTHER" id="PTHR10963:SF27">
    <property type="entry name" value="GLYCOSIDASE-RELATED"/>
    <property type="match status" value="1"/>
</dbReference>
<evidence type="ECO:0000256" key="1">
    <source>
        <dbReference type="ARBA" id="ARBA00000822"/>
    </source>
</evidence>
<dbReference type="PROSITE" id="PS51762">
    <property type="entry name" value="GH16_2"/>
    <property type="match status" value="1"/>
</dbReference>
<evidence type="ECO:0000256" key="3">
    <source>
        <dbReference type="ARBA" id="ARBA00012729"/>
    </source>
</evidence>
<comment type="catalytic activity">
    <reaction evidence="1">
        <text>Random endo-hydrolysis of N-acetyl-beta-D-glucosaminide (1-&gt;4)-beta-linkages in chitin and chitodextrins.</text>
        <dbReference type="EC" id="3.2.1.14"/>
    </reaction>
</comment>
<evidence type="ECO:0000256" key="14">
    <source>
        <dbReference type="SAM" id="SignalP"/>
    </source>
</evidence>
<comment type="caution">
    <text evidence="16">The sequence shown here is derived from an EMBL/GenBank/DDBJ whole genome shotgun (WGS) entry which is preliminary data.</text>
</comment>
<dbReference type="OrthoDB" id="4781at2759"/>
<dbReference type="PROSITE" id="PS51257">
    <property type="entry name" value="PROKAR_LIPOPROTEIN"/>
    <property type="match status" value="1"/>
</dbReference>
<keyword evidence="7" id="KW-0378">Hydrolase</keyword>
<dbReference type="CDD" id="cd02183">
    <property type="entry name" value="GH16_fungal_CRH1_transglycosylase"/>
    <property type="match status" value="1"/>
</dbReference>
<dbReference type="SUPFAM" id="SSF49899">
    <property type="entry name" value="Concanavalin A-like lectins/glucanases"/>
    <property type="match status" value="1"/>
</dbReference>
<dbReference type="GO" id="GO:0016020">
    <property type="term" value="C:membrane"/>
    <property type="evidence" value="ECO:0007669"/>
    <property type="project" value="UniProtKB-SubCell"/>
</dbReference>
<dbReference type="PANTHER" id="PTHR10963">
    <property type="entry name" value="GLYCOSYL HYDROLASE-RELATED"/>
    <property type="match status" value="1"/>
</dbReference>
<evidence type="ECO:0000256" key="8">
    <source>
        <dbReference type="ARBA" id="ARBA00023136"/>
    </source>
</evidence>
<keyword evidence="10" id="KW-0326">Glycosidase</keyword>
<protein>
    <recommendedName>
        <fullName evidence="3">chitinase</fullName>
        <ecNumber evidence="3">3.2.1.14</ecNumber>
    </recommendedName>
</protein>
<feature type="chain" id="PRO_5028939844" description="chitinase" evidence="14">
    <location>
        <begin position="22"/>
        <end position="366"/>
    </location>
</feature>
<feature type="signal peptide" evidence="14">
    <location>
        <begin position="1"/>
        <end position="21"/>
    </location>
</feature>
<organism evidence="16 17">
    <name type="scientific">Massariosphaeria phaeospora</name>
    <dbReference type="NCBI Taxonomy" id="100035"/>
    <lineage>
        <taxon>Eukaryota</taxon>
        <taxon>Fungi</taxon>
        <taxon>Dikarya</taxon>
        <taxon>Ascomycota</taxon>
        <taxon>Pezizomycotina</taxon>
        <taxon>Dothideomycetes</taxon>
        <taxon>Pleosporomycetidae</taxon>
        <taxon>Pleosporales</taxon>
        <taxon>Pleosporales incertae sedis</taxon>
        <taxon>Massariosphaeria</taxon>
    </lineage>
</organism>
<dbReference type="InterPro" id="IPR013320">
    <property type="entry name" value="ConA-like_dom_sf"/>
</dbReference>
<dbReference type="GO" id="GO:0009277">
    <property type="term" value="C:fungal-type cell wall"/>
    <property type="evidence" value="ECO:0007669"/>
    <property type="project" value="TreeGrafter"/>
</dbReference>
<evidence type="ECO:0000256" key="10">
    <source>
        <dbReference type="ARBA" id="ARBA00023295"/>
    </source>
</evidence>
<keyword evidence="13" id="KW-1133">Transmembrane helix</keyword>
<keyword evidence="4" id="KW-0328">Glycosyltransferase</keyword>
<evidence type="ECO:0000256" key="7">
    <source>
        <dbReference type="ARBA" id="ARBA00022801"/>
    </source>
</evidence>
<keyword evidence="17" id="KW-1185">Reference proteome</keyword>
<accession>A0A7C8MJD1</accession>
<keyword evidence="11" id="KW-0961">Cell wall biogenesis/degradation</keyword>
<dbReference type="InterPro" id="IPR050546">
    <property type="entry name" value="Glycosyl_Hydrlase_16"/>
</dbReference>
<keyword evidence="8 13" id="KW-0472">Membrane</keyword>
<dbReference type="GO" id="GO:0030246">
    <property type="term" value="F:carbohydrate binding"/>
    <property type="evidence" value="ECO:0007669"/>
    <property type="project" value="UniProtKB-KW"/>
</dbReference>
<dbReference type="Gene3D" id="2.60.120.200">
    <property type="match status" value="1"/>
</dbReference>
<dbReference type="Proteomes" id="UP000481861">
    <property type="component" value="Unassembled WGS sequence"/>
</dbReference>
<evidence type="ECO:0000256" key="9">
    <source>
        <dbReference type="ARBA" id="ARBA00023180"/>
    </source>
</evidence>
<dbReference type="EC" id="3.2.1.14" evidence="3"/>
<evidence type="ECO:0000256" key="13">
    <source>
        <dbReference type="SAM" id="Phobius"/>
    </source>
</evidence>
<evidence type="ECO:0000259" key="15">
    <source>
        <dbReference type="PROSITE" id="PS51762"/>
    </source>
</evidence>
<evidence type="ECO:0000313" key="16">
    <source>
        <dbReference type="EMBL" id="KAF2868545.1"/>
    </source>
</evidence>
<dbReference type="Pfam" id="PF00722">
    <property type="entry name" value="Glyco_hydro_16"/>
    <property type="match status" value="1"/>
</dbReference>
<dbReference type="AlphaFoldDB" id="A0A7C8MJD1"/>
<keyword evidence="9" id="KW-0325">Glycoprotein</keyword>
<dbReference type="GO" id="GO:0031505">
    <property type="term" value="P:fungal-type cell wall organization"/>
    <property type="evidence" value="ECO:0007669"/>
    <property type="project" value="TreeGrafter"/>
</dbReference>
<name>A0A7C8MJD1_9PLEO</name>
<dbReference type="GO" id="GO:0016757">
    <property type="term" value="F:glycosyltransferase activity"/>
    <property type="evidence" value="ECO:0007669"/>
    <property type="project" value="UniProtKB-KW"/>
</dbReference>
<keyword evidence="6 14" id="KW-0732">Signal</keyword>
<keyword evidence="13" id="KW-0812">Transmembrane</keyword>
<comment type="subcellular location">
    <subcellularLocation>
        <location evidence="2">Membrane</location>
    </subcellularLocation>
</comment>